<gene>
    <name evidence="1" type="ORF">ENP86_09310</name>
</gene>
<evidence type="ECO:0000313" key="1">
    <source>
        <dbReference type="EMBL" id="HDY59731.1"/>
    </source>
</evidence>
<sequence>MAIDFRRSPEKIEIILPMTVTKDEFTIGSTSWLNVCNFAIMNDMHIGEGDNDFGTSGWDDSDDPNQTNTVIQNNKNVVAAINNLSLDFITVLVDAYSTAMGSNLYILHWHIDNQ</sequence>
<comment type="caution">
    <text evidence="1">The sequence shown here is derived from an EMBL/GenBank/DDBJ whole genome shotgun (WGS) entry which is preliminary data.</text>
</comment>
<dbReference type="AlphaFoldDB" id="A0A7V1EIL4"/>
<name>A0A7V1EIL4_UNCW3</name>
<reference evidence="1" key="1">
    <citation type="journal article" date="2020" name="mSystems">
        <title>Genome- and Community-Level Interaction Insights into Carbon Utilization and Element Cycling Functions of Hydrothermarchaeota in Hydrothermal Sediment.</title>
        <authorList>
            <person name="Zhou Z."/>
            <person name="Liu Y."/>
            <person name="Xu W."/>
            <person name="Pan J."/>
            <person name="Luo Z.H."/>
            <person name="Li M."/>
        </authorList>
    </citation>
    <scope>NUCLEOTIDE SEQUENCE [LARGE SCALE GENOMIC DNA]</scope>
    <source>
        <strain evidence="1">SpSt-258</strain>
    </source>
</reference>
<dbReference type="EMBL" id="DSKY01000021">
    <property type="protein sequence ID" value="HDY59731.1"/>
    <property type="molecule type" value="Genomic_DNA"/>
</dbReference>
<protein>
    <submittedName>
        <fullName evidence="1">Uncharacterized protein</fullName>
    </submittedName>
</protein>
<organism evidence="1">
    <name type="scientific">candidate division WOR-3 bacterium</name>
    <dbReference type="NCBI Taxonomy" id="2052148"/>
    <lineage>
        <taxon>Bacteria</taxon>
        <taxon>Bacteria division WOR-3</taxon>
    </lineage>
</organism>
<accession>A0A7V1EIL4</accession>
<proteinExistence type="predicted"/>